<feature type="compositionally biased region" description="Pro residues" evidence="2">
    <location>
        <begin position="313"/>
        <end position="324"/>
    </location>
</feature>
<evidence type="ECO:0000259" key="4">
    <source>
        <dbReference type="Pfam" id="PF02397"/>
    </source>
</evidence>
<keyword evidence="3" id="KW-0812">Transmembrane</keyword>
<organism evidence="5 6">
    <name type="scientific">Dactylosporangium fulvum</name>
    <dbReference type="NCBI Taxonomy" id="53359"/>
    <lineage>
        <taxon>Bacteria</taxon>
        <taxon>Bacillati</taxon>
        <taxon>Actinomycetota</taxon>
        <taxon>Actinomycetes</taxon>
        <taxon>Micromonosporales</taxon>
        <taxon>Micromonosporaceae</taxon>
        <taxon>Dactylosporangium</taxon>
    </lineage>
</organism>
<feature type="transmembrane region" description="Helical" evidence="3">
    <location>
        <begin position="67"/>
        <end position="89"/>
    </location>
</feature>
<dbReference type="GO" id="GO:0016740">
    <property type="term" value="F:transferase activity"/>
    <property type="evidence" value="ECO:0007669"/>
    <property type="project" value="UniProtKB-KW"/>
</dbReference>
<evidence type="ECO:0000256" key="3">
    <source>
        <dbReference type="SAM" id="Phobius"/>
    </source>
</evidence>
<proteinExistence type="inferred from homology"/>
<keyword evidence="3" id="KW-1133">Transmembrane helix</keyword>
<gene>
    <name evidence="5" type="ORF">Dfulv_02830</name>
</gene>
<dbReference type="PANTHER" id="PTHR30576:SF0">
    <property type="entry name" value="UNDECAPRENYL-PHOSPHATE N-ACETYLGALACTOSAMINYL 1-PHOSPHATE TRANSFERASE-RELATED"/>
    <property type="match status" value="1"/>
</dbReference>
<evidence type="ECO:0000313" key="6">
    <source>
        <dbReference type="Proteomes" id="UP001059617"/>
    </source>
</evidence>
<name>A0ABY5W1J2_9ACTN</name>
<keyword evidence="3" id="KW-0472">Membrane</keyword>
<dbReference type="PANTHER" id="PTHR30576">
    <property type="entry name" value="COLANIC BIOSYNTHESIS UDP-GLUCOSE LIPID CARRIER TRANSFERASE"/>
    <property type="match status" value="1"/>
</dbReference>
<feature type="region of interest" description="Disordered" evidence="2">
    <location>
        <begin position="311"/>
        <end position="365"/>
    </location>
</feature>
<dbReference type="EMBL" id="CP073720">
    <property type="protein sequence ID" value="UWP83255.1"/>
    <property type="molecule type" value="Genomic_DNA"/>
</dbReference>
<feature type="transmembrane region" description="Helical" evidence="3">
    <location>
        <begin position="123"/>
        <end position="149"/>
    </location>
</feature>
<dbReference type="InterPro" id="IPR003362">
    <property type="entry name" value="Bact_transf"/>
</dbReference>
<accession>A0ABY5W1J2</accession>
<feature type="domain" description="Bacterial sugar transferase" evidence="4">
    <location>
        <begin position="121"/>
        <end position="299"/>
    </location>
</feature>
<dbReference type="Proteomes" id="UP001059617">
    <property type="component" value="Chromosome"/>
</dbReference>
<reference evidence="5" key="2">
    <citation type="submission" date="2022-09" db="EMBL/GenBank/DDBJ databases">
        <title>Biosynthetic gene clusters of Dactylosporangioum fulvum.</title>
        <authorList>
            <person name="Caradec T."/>
        </authorList>
    </citation>
    <scope>NUCLEOTIDE SEQUENCE</scope>
    <source>
        <strain evidence="5">NRRL B-16292</strain>
    </source>
</reference>
<dbReference type="RefSeq" id="WP_259861037.1">
    <property type="nucleotide sequence ID" value="NZ_BAAAST010000066.1"/>
</dbReference>
<dbReference type="Pfam" id="PF02397">
    <property type="entry name" value="Bac_transf"/>
    <property type="match status" value="1"/>
</dbReference>
<keyword evidence="5" id="KW-0808">Transferase</keyword>
<protein>
    <submittedName>
        <fullName evidence="5">Sugar transferase</fullName>
    </submittedName>
</protein>
<keyword evidence="6" id="KW-1185">Reference proteome</keyword>
<sequence>MIYEILNYWILLVTLFLALLPAVVLTSSFSQPARAWACRLAFVVTVGLIVAPWVWLHLGHDVPARAALILVTAAFASGIVLSAATAGIVEDNAPPSAEVQRDVLAYHSAVAVRLRPTPRGKRLFDVTGALLGLALTLPLWPIIGLLIWFEEPGPVFFTKNSVGRGGVTFRQFKFRSMEYGAERLTGPVASPAGDPRTLRVGRWLRRWHLDELPELINVLGGTMSLVGPRPLRTVLVRTHLQTVPGYAERHTVRPGIACIAQIEKFHMAPQERLEKDLAYIEHQSVRLDLRLLTRAALTTVRSERRYDETLPAPVVPTVPAPAQAPEPQDQELVEPAGRTEVSRSPRDGPGAGPAPPAARPTAGSR</sequence>
<feature type="transmembrane region" description="Helical" evidence="3">
    <location>
        <begin position="6"/>
        <end position="24"/>
    </location>
</feature>
<evidence type="ECO:0000313" key="5">
    <source>
        <dbReference type="EMBL" id="UWP83255.1"/>
    </source>
</evidence>
<feature type="transmembrane region" description="Helical" evidence="3">
    <location>
        <begin position="36"/>
        <end position="55"/>
    </location>
</feature>
<evidence type="ECO:0000256" key="1">
    <source>
        <dbReference type="ARBA" id="ARBA00006464"/>
    </source>
</evidence>
<comment type="similarity">
    <text evidence="1">Belongs to the bacterial sugar transferase family.</text>
</comment>
<reference evidence="5" key="1">
    <citation type="submission" date="2021-04" db="EMBL/GenBank/DDBJ databases">
        <authorList>
            <person name="Hartkoorn R.C."/>
            <person name="Beaudoing E."/>
            <person name="Hot D."/>
        </authorList>
    </citation>
    <scope>NUCLEOTIDE SEQUENCE</scope>
    <source>
        <strain evidence="5">NRRL B-16292</strain>
    </source>
</reference>
<evidence type="ECO:0000256" key="2">
    <source>
        <dbReference type="SAM" id="MobiDB-lite"/>
    </source>
</evidence>